<dbReference type="SUPFAM" id="SSF56672">
    <property type="entry name" value="DNA/RNA polymerases"/>
    <property type="match status" value="1"/>
</dbReference>
<organism evidence="3 4">
    <name type="scientific">Chryseobacterium hagamense</name>
    <dbReference type="NCBI Taxonomy" id="395935"/>
    <lineage>
        <taxon>Bacteria</taxon>
        <taxon>Pseudomonadati</taxon>
        <taxon>Bacteroidota</taxon>
        <taxon>Flavobacteriia</taxon>
        <taxon>Flavobacteriales</taxon>
        <taxon>Weeksellaceae</taxon>
        <taxon>Chryseobacterium group</taxon>
        <taxon>Chryseobacterium</taxon>
    </lineage>
</organism>
<dbReference type="InterPro" id="IPR000477">
    <property type="entry name" value="RT_dom"/>
</dbReference>
<protein>
    <recommendedName>
        <fullName evidence="2">Reverse transcriptase domain-containing protein</fullName>
    </recommendedName>
</protein>
<gene>
    <name evidence="3" type="ORF">CHA01nite_32140</name>
</gene>
<keyword evidence="4" id="KW-1185">Reference proteome</keyword>
<dbReference type="Proteomes" id="UP000321863">
    <property type="component" value="Unassembled WGS sequence"/>
</dbReference>
<dbReference type="AlphaFoldDB" id="A0A511YQK0"/>
<evidence type="ECO:0000259" key="2">
    <source>
        <dbReference type="PROSITE" id="PS50878"/>
    </source>
</evidence>
<reference evidence="3 4" key="1">
    <citation type="submission" date="2019-07" db="EMBL/GenBank/DDBJ databases">
        <title>Whole genome shotgun sequence of Chryseobacterium hagamense NBRC 105253.</title>
        <authorList>
            <person name="Hosoyama A."/>
            <person name="Uohara A."/>
            <person name="Ohji S."/>
            <person name="Ichikawa N."/>
        </authorList>
    </citation>
    <scope>NUCLEOTIDE SEQUENCE [LARGE SCALE GENOMIC DNA]</scope>
    <source>
        <strain evidence="3 4">NBRC 105253</strain>
    </source>
</reference>
<feature type="domain" description="Reverse transcriptase" evidence="2">
    <location>
        <begin position="122"/>
        <end position="435"/>
    </location>
</feature>
<dbReference type="PANTHER" id="PTHR34047:SF8">
    <property type="entry name" value="PROTEIN YKFC"/>
    <property type="match status" value="1"/>
</dbReference>
<dbReference type="PANTHER" id="PTHR34047">
    <property type="entry name" value="NUCLEAR INTRON MATURASE 1, MITOCHONDRIAL-RELATED"/>
    <property type="match status" value="1"/>
</dbReference>
<evidence type="ECO:0000313" key="4">
    <source>
        <dbReference type="Proteomes" id="UP000321863"/>
    </source>
</evidence>
<accession>A0A511YQK0</accession>
<evidence type="ECO:0000313" key="3">
    <source>
        <dbReference type="EMBL" id="GEN77474.1"/>
    </source>
</evidence>
<dbReference type="InterPro" id="IPR051083">
    <property type="entry name" value="GrpII_Intron_Splice-Mob/Def"/>
</dbReference>
<name>A0A511YQK0_9FLAO</name>
<comment type="similarity">
    <text evidence="1">Belongs to the bacterial reverse transcriptase family.</text>
</comment>
<dbReference type="EMBL" id="BJYJ01000024">
    <property type="protein sequence ID" value="GEN77474.1"/>
    <property type="molecule type" value="Genomic_DNA"/>
</dbReference>
<proteinExistence type="inferred from homology"/>
<evidence type="ECO:0000256" key="1">
    <source>
        <dbReference type="ARBA" id="ARBA00034120"/>
    </source>
</evidence>
<dbReference type="OrthoDB" id="9780724at2"/>
<dbReference type="Pfam" id="PF00078">
    <property type="entry name" value="RVT_1"/>
    <property type="match status" value="1"/>
</dbReference>
<dbReference type="CDD" id="cd01651">
    <property type="entry name" value="RT_G2_intron"/>
    <property type="match status" value="1"/>
</dbReference>
<comment type="caution">
    <text evidence="3">The sequence shown here is derived from an EMBL/GenBank/DDBJ whole genome shotgun (WGS) entry which is preliminary data.</text>
</comment>
<dbReference type="InterPro" id="IPR043502">
    <property type="entry name" value="DNA/RNA_pol_sf"/>
</dbReference>
<sequence length="653" mass="77751">MLEDYFSYKKILISICKIRAKQAKLRSKKHLVHLLSSDVRTNYHLNHKKNQNKINKDLELLNSILPPRRKWKTLKKDRRYINNHQKIDSIQYNTEAILETVRYYKDKHPNEPFIINLNKFIKDIQDSILNPNFSLITPQIIPQAKSKGQSKCRPIAMFNLKDRIIISLTNQYLSQFFDEHFYSESHAFRPKRFYDDKTIVTSHHHAIDSILKYRSNYKGKKLYVSECDISKFYDSVNHTIVKKCFKKLIAQSSSSIDSNAERIFYKYLDSYSFVHNVKIYNNKKKYSAYWEQHKISDGHFGWIDNELKELKYYKNINRNRIGVPQGGAISGLIANMVLHFADIDLLKNKDNKLHYVRFCDDMVIIHPYKKQCKEYYDIYTRSLKKLKLVPHPSINFNFQNRNTFKEFWSEETKSKSPYKWSYLSKNSTRWIGFVGYEISYNNEIRVRKRSLNKEKSKQRELVELTLSSLKNGQRKSRDTVIESVCNRLIGMSVGRVSMKNFTQIENDFCWAKGFNRLSKNNHIAKQLKNLDKYRSKQIARLKRELSSANNKKEVFIPKFLFSCIPKISIFDSEEIRKELVSLKILTSRFKLTALKYDEICEDSFNLKLSNKYLVNERLILKTLISFKDKERNVNYYGKPFSYYFNLIEKKPPY</sequence>
<dbReference type="RefSeq" id="WP_146943285.1">
    <property type="nucleotide sequence ID" value="NZ_BJYJ01000024.1"/>
</dbReference>
<dbReference type="PROSITE" id="PS50878">
    <property type="entry name" value="RT_POL"/>
    <property type="match status" value="1"/>
</dbReference>